<keyword evidence="3" id="KW-1185">Reference proteome</keyword>
<feature type="region of interest" description="Disordered" evidence="1">
    <location>
        <begin position="208"/>
        <end position="250"/>
    </location>
</feature>
<sequence>MVAPHTPPRLPPGLGAAISRMARSLHGSALRCRDRLCLGTGDELSAEIRERLLAAQALLARRVGVLSHDFEAALLADCARLLALRPGGVADSRCPSPDELISRWEQLAGVSADELALHSAAARLADELAVACAHPLRALQDRMGQLWPQWPATLRTQLLQPEQLTQALTQALEALCDEPELRLLLCEELGRSWGPALGETCLALAAHWPQPQDGGTAPTPSGIPSQTPDSNPDDAPASARTAAWPAPDDRDASLEQLLEQTPARVGAPAAIGRLMRTLWLPLIQRAEAGDPPALPALPDGGAAPLTGTPAASALCRAWALELLLSTLPAVAAWPRPGLAQRLPALMKALQLALDHLDWPPARREAWLAELLTLHAVVLRQRPGLPEPRSLGHCHAALTRLAGALGCSLPPTWHPEPQALPWSHWLDLARDRTRRQLAELAQGPAPRLSPPVPDR</sequence>
<evidence type="ECO:0000256" key="1">
    <source>
        <dbReference type="SAM" id="MobiDB-lite"/>
    </source>
</evidence>
<dbReference type="EMBL" id="JBBUTF010000020">
    <property type="protein sequence ID" value="MEK8028131.1"/>
    <property type="molecule type" value="Genomic_DNA"/>
</dbReference>
<feature type="compositionally biased region" description="Polar residues" evidence="1">
    <location>
        <begin position="218"/>
        <end position="230"/>
    </location>
</feature>
<organism evidence="2 3">
    <name type="scientific">Pseudaquabacterium rugosum</name>
    <dbReference type="NCBI Taxonomy" id="2984194"/>
    <lineage>
        <taxon>Bacteria</taxon>
        <taxon>Pseudomonadati</taxon>
        <taxon>Pseudomonadota</taxon>
        <taxon>Betaproteobacteria</taxon>
        <taxon>Burkholderiales</taxon>
        <taxon>Sphaerotilaceae</taxon>
        <taxon>Pseudaquabacterium</taxon>
    </lineage>
</organism>
<evidence type="ECO:0000313" key="3">
    <source>
        <dbReference type="Proteomes" id="UP001368500"/>
    </source>
</evidence>
<gene>
    <name evidence="2" type="ORF">AACH11_19385</name>
</gene>
<feature type="compositionally biased region" description="Low complexity" evidence="1">
    <location>
        <begin position="233"/>
        <end position="246"/>
    </location>
</feature>
<evidence type="ECO:0000313" key="2">
    <source>
        <dbReference type="EMBL" id="MEK8028131.1"/>
    </source>
</evidence>
<name>A0ABU9BEB0_9BURK</name>
<dbReference type="Proteomes" id="UP001368500">
    <property type="component" value="Unassembled WGS sequence"/>
</dbReference>
<proteinExistence type="predicted"/>
<dbReference type="RefSeq" id="WP_341375916.1">
    <property type="nucleotide sequence ID" value="NZ_JBBUTF010000020.1"/>
</dbReference>
<reference evidence="2 3" key="1">
    <citation type="submission" date="2024-04" db="EMBL/GenBank/DDBJ databases">
        <title>Novel species of the genus Ideonella isolated from streams.</title>
        <authorList>
            <person name="Lu H."/>
        </authorList>
    </citation>
    <scope>NUCLEOTIDE SEQUENCE [LARGE SCALE GENOMIC DNA]</scope>
    <source>
        <strain evidence="2 3">BYS139W</strain>
    </source>
</reference>
<protein>
    <submittedName>
        <fullName evidence="2">Uncharacterized protein</fullName>
    </submittedName>
</protein>
<accession>A0ABU9BEB0</accession>
<comment type="caution">
    <text evidence="2">The sequence shown here is derived from an EMBL/GenBank/DDBJ whole genome shotgun (WGS) entry which is preliminary data.</text>
</comment>